<gene>
    <name evidence="3" type="ORF">B0A52_02479</name>
</gene>
<feature type="compositionally biased region" description="Basic and acidic residues" evidence="1">
    <location>
        <begin position="74"/>
        <end position="87"/>
    </location>
</feature>
<dbReference type="Proteomes" id="UP000288859">
    <property type="component" value="Unassembled WGS sequence"/>
</dbReference>
<feature type="region of interest" description="Disordered" evidence="1">
    <location>
        <begin position="389"/>
        <end position="444"/>
    </location>
</feature>
<dbReference type="InterPro" id="IPR054505">
    <property type="entry name" value="Myb_DNA-bind_8"/>
</dbReference>
<sequence length="458" mass="49690">MASLRRGKNHASDPLTPVFLYSILKQLDLKPIDWQAVADQIGISNGHAARMRYSRMKSQLEGIPPPPKVVKPKKTADTKTASKDKTAGKRQLLAEEEERLSKDKDLAAGTSSTGPMAYKSKRAKIEDDGNALLREGRAHLHSAKQTTSIKHESGVSQDPAAASSQQPKLEPHQSNIIKQEPRRSVAAAASHSTGIHVKQELDDTTITFQPSASPHPPIKHEIDVGTAKEGSAHFTGNQMKGPLYDQVTFKNIDLNAASNDEDAPHEPWPTTMNNMVSPYIHNTIPAPASSQMMGYGHLQGPFHPPTQFDAVASADMNLCPPMRYPMRPVADYFATPAMPPYTSSSYVLDPNAMSYLDMLNMPLYPISSTITGPGIEEISWASSRVSELEPSHEARASPDNLPIDQRTEQGQGQETAGGERGKGMTSAEAGVAGKTSTQDSVVMSQYLTLPPEVIDLDD</sequence>
<dbReference type="EMBL" id="NAJM01000007">
    <property type="protein sequence ID" value="RVX73591.1"/>
    <property type="molecule type" value="Genomic_DNA"/>
</dbReference>
<reference evidence="3 4" key="1">
    <citation type="submission" date="2017-03" db="EMBL/GenBank/DDBJ databases">
        <title>Genomes of endolithic fungi from Antarctica.</title>
        <authorList>
            <person name="Coleine C."/>
            <person name="Masonjones S."/>
            <person name="Stajich J.E."/>
        </authorList>
    </citation>
    <scope>NUCLEOTIDE SEQUENCE [LARGE SCALE GENOMIC DNA]</scope>
    <source>
        <strain evidence="3 4">CCFEE 6314</strain>
    </source>
</reference>
<evidence type="ECO:0000313" key="3">
    <source>
        <dbReference type="EMBL" id="RVX73591.1"/>
    </source>
</evidence>
<evidence type="ECO:0000256" key="1">
    <source>
        <dbReference type="SAM" id="MobiDB-lite"/>
    </source>
</evidence>
<organism evidence="3 4">
    <name type="scientific">Exophiala mesophila</name>
    <name type="common">Black yeast-like fungus</name>
    <dbReference type="NCBI Taxonomy" id="212818"/>
    <lineage>
        <taxon>Eukaryota</taxon>
        <taxon>Fungi</taxon>
        <taxon>Dikarya</taxon>
        <taxon>Ascomycota</taxon>
        <taxon>Pezizomycotina</taxon>
        <taxon>Eurotiomycetes</taxon>
        <taxon>Chaetothyriomycetidae</taxon>
        <taxon>Chaetothyriales</taxon>
        <taxon>Herpotrichiellaceae</taxon>
        <taxon>Exophiala</taxon>
    </lineage>
</organism>
<dbReference type="OrthoDB" id="3944408at2759"/>
<dbReference type="VEuPathDB" id="FungiDB:PV10_06428"/>
<proteinExistence type="predicted"/>
<dbReference type="Pfam" id="PF22980">
    <property type="entry name" value="Myb_DNA-bind_8"/>
    <property type="match status" value="1"/>
</dbReference>
<comment type="caution">
    <text evidence="3">The sequence shown here is derived from an EMBL/GenBank/DDBJ whole genome shotgun (WGS) entry which is preliminary data.</text>
</comment>
<evidence type="ECO:0000259" key="2">
    <source>
        <dbReference type="Pfam" id="PF22980"/>
    </source>
</evidence>
<protein>
    <recommendedName>
        <fullName evidence="2">Myb-like DNA-binding domain-containing protein</fullName>
    </recommendedName>
</protein>
<feature type="compositionally biased region" description="Polar residues" evidence="1">
    <location>
        <begin position="162"/>
        <end position="177"/>
    </location>
</feature>
<feature type="domain" description="Myb-like DNA-binding" evidence="2">
    <location>
        <begin position="17"/>
        <end position="61"/>
    </location>
</feature>
<feature type="region of interest" description="Disordered" evidence="1">
    <location>
        <begin position="140"/>
        <end position="200"/>
    </location>
</feature>
<dbReference type="AlphaFoldDB" id="A0A438NCV0"/>
<feature type="region of interest" description="Disordered" evidence="1">
    <location>
        <begin position="59"/>
        <end position="123"/>
    </location>
</feature>
<evidence type="ECO:0000313" key="4">
    <source>
        <dbReference type="Proteomes" id="UP000288859"/>
    </source>
</evidence>
<accession>A0A438NCV0</accession>
<feature type="compositionally biased region" description="Polar residues" evidence="1">
    <location>
        <begin position="434"/>
        <end position="444"/>
    </location>
</feature>
<name>A0A438NCV0_EXOME</name>